<accession>A0ACC0NHV6</accession>
<sequence>MKLVYPYCGSITLTDSLRTMNRTLPRMLHRDVSPWSSAQTFPFHQTLGLTSTDKSHYTNHMKQTEPIVQNVPQWLSKVRLARFARFLRRGMKTA</sequence>
<organism evidence="1 2">
    <name type="scientific">Rhododendron molle</name>
    <name type="common">Chinese azalea</name>
    <name type="synonym">Azalea mollis</name>
    <dbReference type="NCBI Taxonomy" id="49168"/>
    <lineage>
        <taxon>Eukaryota</taxon>
        <taxon>Viridiplantae</taxon>
        <taxon>Streptophyta</taxon>
        <taxon>Embryophyta</taxon>
        <taxon>Tracheophyta</taxon>
        <taxon>Spermatophyta</taxon>
        <taxon>Magnoliopsida</taxon>
        <taxon>eudicotyledons</taxon>
        <taxon>Gunneridae</taxon>
        <taxon>Pentapetalae</taxon>
        <taxon>asterids</taxon>
        <taxon>Ericales</taxon>
        <taxon>Ericaceae</taxon>
        <taxon>Ericoideae</taxon>
        <taxon>Rhodoreae</taxon>
        <taxon>Rhododendron</taxon>
    </lineage>
</organism>
<name>A0ACC0NHV6_RHOML</name>
<dbReference type="EMBL" id="CM046393">
    <property type="protein sequence ID" value="KAI8552586.1"/>
    <property type="molecule type" value="Genomic_DNA"/>
</dbReference>
<evidence type="ECO:0000313" key="1">
    <source>
        <dbReference type="EMBL" id="KAI8552586.1"/>
    </source>
</evidence>
<comment type="caution">
    <text evidence="1">The sequence shown here is derived from an EMBL/GenBank/DDBJ whole genome shotgun (WGS) entry which is preliminary data.</text>
</comment>
<reference evidence="1" key="1">
    <citation type="submission" date="2022-02" db="EMBL/GenBank/DDBJ databases">
        <title>Plant Genome Project.</title>
        <authorList>
            <person name="Zhang R.-G."/>
        </authorList>
    </citation>
    <scope>NUCLEOTIDE SEQUENCE</scope>
    <source>
        <strain evidence="1">AT1</strain>
    </source>
</reference>
<proteinExistence type="predicted"/>
<evidence type="ECO:0000313" key="2">
    <source>
        <dbReference type="Proteomes" id="UP001062846"/>
    </source>
</evidence>
<protein>
    <submittedName>
        <fullName evidence="1">Uncharacterized protein</fullName>
    </submittedName>
</protein>
<dbReference type="Proteomes" id="UP001062846">
    <property type="component" value="Chromosome 6"/>
</dbReference>
<keyword evidence="2" id="KW-1185">Reference proteome</keyword>
<gene>
    <name evidence="1" type="ORF">RHMOL_Rhmol06G0278100</name>
</gene>